<keyword evidence="5" id="KW-1185">Reference proteome</keyword>
<sequence>MASQHKSAIPECRSPTNWARNGWAAKSFLYWNSFLIMPDVRSDNLKLLEQLKAPPLKIEDSRPDFNLIGVVEANETTRLGNMAQTLSNRAAQLVPDLDIPWRWAPRGSYSPDNNPFGLVSFATAENVHFPADVFTYNYSTAGGPKLPTLFAEYLNEYFRPSRPLDGSEIRFTGAATAMHEILAWAVGDPNDGILTSKPVYGRFELDFSNKAQLRMIYAETTPDTSFEVGVVDSLEEALVASRCAGVKIRALLIVNPNNPLGRCYPRKTLVQLMKFCQKHQIHLISDEVYALSVFGEGDGLPGFTSVLTIEPGYIDDELLHVIYGFSKDFSAAGLRLGCLITRSTAMLKLIQMVMRFVNPSGASVAVAIAMLANREWCRHFFDTSRRRIGDAYAHATLGLSELGIRFLPANAGFFVYIDLSPHLKKDVPNPEFELSQRLLDAGVFLHPKEEHGDLGWFRMVYTQDPRIVTEGFRR</sequence>
<dbReference type="PANTHER" id="PTHR43795:SF39">
    <property type="entry name" value="AMINOTRANSFERASE CLASS I_CLASSII DOMAIN-CONTAINING PROTEIN"/>
    <property type="match status" value="1"/>
</dbReference>
<dbReference type="EMBL" id="JAVFKD010000004">
    <property type="protein sequence ID" value="KAK5994746.1"/>
    <property type="molecule type" value="Genomic_DNA"/>
</dbReference>
<dbReference type="Gene3D" id="3.40.640.10">
    <property type="entry name" value="Type I PLP-dependent aspartate aminotransferase-like (Major domain)"/>
    <property type="match status" value="1"/>
</dbReference>
<evidence type="ECO:0000313" key="4">
    <source>
        <dbReference type="EMBL" id="KAK5994746.1"/>
    </source>
</evidence>
<organism evidence="4 5">
    <name type="scientific">Cladobotryum mycophilum</name>
    <dbReference type="NCBI Taxonomy" id="491253"/>
    <lineage>
        <taxon>Eukaryota</taxon>
        <taxon>Fungi</taxon>
        <taxon>Dikarya</taxon>
        <taxon>Ascomycota</taxon>
        <taxon>Pezizomycotina</taxon>
        <taxon>Sordariomycetes</taxon>
        <taxon>Hypocreomycetidae</taxon>
        <taxon>Hypocreales</taxon>
        <taxon>Hypocreaceae</taxon>
        <taxon>Cladobotryum</taxon>
    </lineage>
</organism>
<dbReference type="CDD" id="cd00609">
    <property type="entry name" value="AAT_like"/>
    <property type="match status" value="1"/>
</dbReference>
<comment type="similarity">
    <text evidence="1">Belongs to the class-I pyridoxal-phosphate-dependent aminotransferase family.</text>
</comment>
<dbReference type="PRINTS" id="PR00753">
    <property type="entry name" value="ACCSYNTHASE"/>
</dbReference>
<protein>
    <submittedName>
        <fullName evidence="4">1-aminocyclopropane-1-carboxylate synthase 1-like protein</fullName>
    </submittedName>
</protein>
<evidence type="ECO:0000256" key="2">
    <source>
        <dbReference type="ARBA" id="ARBA00022898"/>
    </source>
</evidence>
<feature type="domain" description="Aminotransferase class I/classII large" evidence="3">
    <location>
        <begin position="143"/>
        <end position="461"/>
    </location>
</feature>
<reference evidence="4 5" key="1">
    <citation type="submission" date="2024-01" db="EMBL/GenBank/DDBJ databases">
        <title>Complete genome of Cladobotryum mycophilum ATHUM6906.</title>
        <authorList>
            <person name="Christinaki A.C."/>
            <person name="Myridakis A.I."/>
            <person name="Kouvelis V.N."/>
        </authorList>
    </citation>
    <scope>NUCLEOTIDE SEQUENCE [LARGE SCALE GENOMIC DNA]</scope>
    <source>
        <strain evidence="4 5">ATHUM6906</strain>
    </source>
</reference>
<comment type="caution">
    <text evidence="4">The sequence shown here is derived from an EMBL/GenBank/DDBJ whole genome shotgun (WGS) entry which is preliminary data.</text>
</comment>
<dbReference type="Pfam" id="PF00155">
    <property type="entry name" value="Aminotran_1_2"/>
    <property type="match status" value="1"/>
</dbReference>
<gene>
    <name evidence="4" type="ORF">PT974_03129</name>
</gene>
<evidence type="ECO:0000313" key="5">
    <source>
        <dbReference type="Proteomes" id="UP001338125"/>
    </source>
</evidence>
<dbReference type="Gene3D" id="3.90.1150.10">
    <property type="entry name" value="Aspartate Aminotransferase, domain 1"/>
    <property type="match status" value="1"/>
</dbReference>
<dbReference type="InterPro" id="IPR004839">
    <property type="entry name" value="Aminotransferase_I/II_large"/>
</dbReference>
<dbReference type="PROSITE" id="PS00105">
    <property type="entry name" value="AA_TRANSFER_CLASS_1"/>
    <property type="match status" value="1"/>
</dbReference>
<dbReference type="PANTHER" id="PTHR43795">
    <property type="entry name" value="BIFUNCTIONAL ASPARTATE AMINOTRANSFERASE AND GLUTAMATE/ASPARTATE-PREPHENATE AMINOTRANSFERASE-RELATED"/>
    <property type="match status" value="1"/>
</dbReference>
<dbReference type="InterPro" id="IPR050478">
    <property type="entry name" value="Ethylene_sulfur-biosynth"/>
</dbReference>
<name>A0ABR0SSN9_9HYPO</name>
<evidence type="ECO:0000259" key="3">
    <source>
        <dbReference type="Pfam" id="PF00155"/>
    </source>
</evidence>
<dbReference type="InterPro" id="IPR004838">
    <property type="entry name" value="NHTrfase_class1_PyrdxlP-BS"/>
</dbReference>
<dbReference type="SUPFAM" id="SSF53383">
    <property type="entry name" value="PLP-dependent transferases"/>
    <property type="match status" value="1"/>
</dbReference>
<evidence type="ECO:0000256" key="1">
    <source>
        <dbReference type="ARBA" id="ARBA00007441"/>
    </source>
</evidence>
<dbReference type="InterPro" id="IPR015421">
    <property type="entry name" value="PyrdxlP-dep_Trfase_major"/>
</dbReference>
<keyword evidence="2" id="KW-0663">Pyridoxal phosphate</keyword>
<dbReference type="Proteomes" id="UP001338125">
    <property type="component" value="Unassembled WGS sequence"/>
</dbReference>
<proteinExistence type="inferred from homology"/>
<dbReference type="InterPro" id="IPR015422">
    <property type="entry name" value="PyrdxlP-dep_Trfase_small"/>
</dbReference>
<accession>A0ABR0SSN9</accession>
<dbReference type="InterPro" id="IPR015424">
    <property type="entry name" value="PyrdxlP-dep_Trfase"/>
</dbReference>